<dbReference type="InterPro" id="IPR014710">
    <property type="entry name" value="RmlC-like_jellyroll"/>
</dbReference>
<reference evidence="7" key="1">
    <citation type="journal article" date="2019" name="Int. J. Syst. Evol. Microbiol.">
        <title>The Global Catalogue of Microorganisms (GCM) 10K type strain sequencing project: providing services to taxonomists for standard genome sequencing and annotation.</title>
        <authorList>
            <consortium name="The Broad Institute Genomics Platform"/>
            <consortium name="The Broad Institute Genome Sequencing Center for Infectious Disease"/>
            <person name="Wu L."/>
            <person name="Ma J."/>
        </authorList>
    </citation>
    <scope>NUCLEOTIDE SEQUENCE [LARGE SCALE GENOMIC DNA]</scope>
    <source>
        <strain evidence="7">NBRC 112416</strain>
    </source>
</reference>
<dbReference type="InterPro" id="IPR018060">
    <property type="entry name" value="HTH_AraC"/>
</dbReference>
<comment type="caution">
    <text evidence="6">The sequence shown here is derived from an EMBL/GenBank/DDBJ whole genome shotgun (WGS) entry which is preliminary data.</text>
</comment>
<dbReference type="EMBL" id="BSNS01000020">
    <property type="protein sequence ID" value="GLQ56211.1"/>
    <property type="molecule type" value="Genomic_DNA"/>
</dbReference>
<evidence type="ECO:0000256" key="4">
    <source>
        <dbReference type="ARBA" id="ARBA00023163"/>
    </source>
</evidence>
<feature type="domain" description="HTH araC/xylS-type" evidence="5">
    <location>
        <begin position="190"/>
        <end position="288"/>
    </location>
</feature>
<proteinExistence type="predicted"/>
<dbReference type="SUPFAM" id="SSF46689">
    <property type="entry name" value="Homeodomain-like"/>
    <property type="match status" value="2"/>
</dbReference>
<dbReference type="PANTHER" id="PTHR46796">
    <property type="entry name" value="HTH-TYPE TRANSCRIPTIONAL ACTIVATOR RHAS-RELATED"/>
    <property type="match status" value="1"/>
</dbReference>
<gene>
    <name evidence="6" type="ORF">GCM10010862_34700</name>
</gene>
<evidence type="ECO:0000313" key="7">
    <source>
        <dbReference type="Proteomes" id="UP001156691"/>
    </source>
</evidence>
<dbReference type="Gene3D" id="2.60.120.10">
    <property type="entry name" value="Jelly Rolls"/>
    <property type="match status" value="1"/>
</dbReference>
<dbReference type="InterPro" id="IPR050204">
    <property type="entry name" value="AraC_XylS_family_regulators"/>
</dbReference>
<dbReference type="SUPFAM" id="SSF51215">
    <property type="entry name" value="Regulatory protein AraC"/>
    <property type="match status" value="1"/>
</dbReference>
<keyword evidence="2" id="KW-0805">Transcription regulation</keyword>
<name>A0ABQ5W870_9HYPH</name>
<keyword evidence="1" id="KW-0963">Cytoplasm</keyword>
<dbReference type="Gene3D" id="1.10.10.60">
    <property type="entry name" value="Homeodomain-like"/>
    <property type="match status" value="2"/>
</dbReference>
<dbReference type="CDD" id="cd02208">
    <property type="entry name" value="cupin_RmlC-like"/>
    <property type="match status" value="1"/>
</dbReference>
<dbReference type="Pfam" id="PF02311">
    <property type="entry name" value="AraC_binding"/>
    <property type="match status" value="1"/>
</dbReference>
<protein>
    <submittedName>
        <fullName evidence="6">AraC family transcriptional regulator</fullName>
    </submittedName>
</protein>
<accession>A0ABQ5W870</accession>
<dbReference type="PANTHER" id="PTHR46796:SF13">
    <property type="entry name" value="HTH-TYPE TRANSCRIPTIONAL ACTIVATOR RHAS"/>
    <property type="match status" value="1"/>
</dbReference>
<evidence type="ECO:0000259" key="5">
    <source>
        <dbReference type="PROSITE" id="PS01124"/>
    </source>
</evidence>
<keyword evidence="3" id="KW-0238">DNA-binding</keyword>
<dbReference type="SMART" id="SM00342">
    <property type="entry name" value="HTH_ARAC"/>
    <property type="match status" value="1"/>
</dbReference>
<keyword evidence="7" id="KW-1185">Reference proteome</keyword>
<dbReference type="RefSeq" id="WP_284341633.1">
    <property type="nucleotide sequence ID" value="NZ_BSNS01000020.1"/>
</dbReference>
<keyword evidence="4" id="KW-0804">Transcription</keyword>
<dbReference type="InterPro" id="IPR037923">
    <property type="entry name" value="HTH-like"/>
</dbReference>
<sequence length="294" mass="33401">MDEADYFTYLPDNGLCEAWGCTALSTGHTRILPGSIYPPVRHPDDHHFVWEKGRTLQAYQFALISEGRGRLQAAPNPDRVHAVEAGDVILLFPGVWHRFAPDPDIGWVESWIECRGRAFDRVMDMGLMSPELPIWRAGDRAEAVFRQVHRLARDDALLHQPTLSALGLQLLAQLCQSRELPEQGQVRLVEQARRTLMEKSGDPPALETVARDLGISYSTLRRLFRQHAGMSLKQYQTEVRIRRACELLRNSDKSVKAIAGYLGYNSAFHFSAQFRKSTGLAPSDWRERNRVKVL</sequence>
<dbReference type="PROSITE" id="PS01124">
    <property type="entry name" value="HTH_ARAC_FAMILY_2"/>
    <property type="match status" value="1"/>
</dbReference>
<dbReference type="InterPro" id="IPR009057">
    <property type="entry name" value="Homeodomain-like_sf"/>
</dbReference>
<evidence type="ECO:0000313" key="6">
    <source>
        <dbReference type="EMBL" id="GLQ56211.1"/>
    </source>
</evidence>
<dbReference type="Pfam" id="PF12833">
    <property type="entry name" value="HTH_18"/>
    <property type="match status" value="1"/>
</dbReference>
<dbReference type="Proteomes" id="UP001156691">
    <property type="component" value="Unassembled WGS sequence"/>
</dbReference>
<evidence type="ECO:0000256" key="3">
    <source>
        <dbReference type="ARBA" id="ARBA00023125"/>
    </source>
</evidence>
<dbReference type="InterPro" id="IPR003313">
    <property type="entry name" value="AraC-bd"/>
</dbReference>
<evidence type="ECO:0000256" key="1">
    <source>
        <dbReference type="ARBA" id="ARBA00022490"/>
    </source>
</evidence>
<organism evidence="6 7">
    <name type="scientific">Devosia nitrariae</name>
    <dbReference type="NCBI Taxonomy" id="2071872"/>
    <lineage>
        <taxon>Bacteria</taxon>
        <taxon>Pseudomonadati</taxon>
        <taxon>Pseudomonadota</taxon>
        <taxon>Alphaproteobacteria</taxon>
        <taxon>Hyphomicrobiales</taxon>
        <taxon>Devosiaceae</taxon>
        <taxon>Devosia</taxon>
    </lineage>
</organism>
<evidence type="ECO:0000256" key="2">
    <source>
        <dbReference type="ARBA" id="ARBA00023015"/>
    </source>
</evidence>